<organism evidence="7 8">
    <name type="scientific">Aliidiomarina shirensis</name>
    <dbReference type="NCBI Taxonomy" id="1048642"/>
    <lineage>
        <taxon>Bacteria</taxon>
        <taxon>Pseudomonadati</taxon>
        <taxon>Pseudomonadota</taxon>
        <taxon>Gammaproteobacteria</taxon>
        <taxon>Alteromonadales</taxon>
        <taxon>Idiomarinaceae</taxon>
        <taxon>Aliidiomarina</taxon>
    </lineage>
</organism>
<dbReference type="GO" id="GO:0005198">
    <property type="term" value="F:structural molecule activity"/>
    <property type="evidence" value="ECO:0007669"/>
    <property type="project" value="InterPro"/>
</dbReference>
<keyword evidence="4" id="KW-0964">Secreted</keyword>
<evidence type="ECO:0000256" key="3">
    <source>
        <dbReference type="ARBA" id="ARBA00005709"/>
    </source>
</evidence>
<evidence type="ECO:0000256" key="1">
    <source>
        <dbReference type="ARBA" id="ARBA00004365"/>
    </source>
</evidence>
<dbReference type="Gene3D" id="1.20.1330.10">
    <property type="entry name" value="f41 fragment of flagellin, N-terminal domain"/>
    <property type="match status" value="1"/>
</dbReference>
<dbReference type="EMBL" id="PIPP01000006">
    <property type="protein sequence ID" value="RUO35585.1"/>
    <property type="molecule type" value="Genomic_DNA"/>
</dbReference>
<dbReference type="GO" id="GO:0071973">
    <property type="term" value="P:bacterial-type flagellum-dependent cell motility"/>
    <property type="evidence" value="ECO:0007669"/>
    <property type="project" value="InterPro"/>
</dbReference>
<dbReference type="GO" id="GO:0005576">
    <property type="term" value="C:extracellular region"/>
    <property type="evidence" value="ECO:0007669"/>
    <property type="project" value="UniProtKB-SubCell"/>
</dbReference>
<feature type="domain" description="Flagellin N-terminal" evidence="6">
    <location>
        <begin position="3"/>
        <end position="139"/>
    </location>
</feature>
<dbReference type="AlphaFoldDB" id="A0A432WP83"/>
<comment type="similarity">
    <text evidence="3">Belongs to the bacterial flagellin family.</text>
</comment>
<dbReference type="Proteomes" id="UP000286934">
    <property type="component" value="Unassembled WGS sequence"/>
</dbReference>
<dbReference type="InterPro" id="IPR001029">
    <property type="entry name" value="Flagellin_N"/>
</dbReference>
<evidence type="ECO:0000313" key="8">
    <source>
        <dbReference type="Proteomes" id="UP000286934"/>
    </source>
</evidence>
<dbReference type="PANTHER" id="PTHR42792">
    <property type="entry name" value="FLAGELLIN"/>
    <property type="match status" value="1"/>
</dbReference>
<keyword evidence="5" id="KW-0975">Bacterial flagellum</keyword>
<keyword evidence="7" id="KW-0969">Cilium</keyword>
<gene>
    <name evidence="7" type="primary">flgL</name>
    <name evidence="7" type="ORF">CWE13_11700</name>
</gene>
<comment type="caution">
    <text evidence="7">The sequence shown here is derived from an EMBL/GenBank/DDBJ whole genome shotgun (WGS) entry which is preliminary data.</text>
</comment>
<dbReference type="InterPro" id="IPR013384">
    <property type="entry name" value="Flagell_FlgL"/>
</dbReference>
<protein>
    <submittedName>
        <fullName evidence="7">Flagellar hook-filament junction protein FlgL</fullName>
    </submittedName>
</protein>
<dbReference type="OrthoDB" id="9768249at2"/>
<evidence type="ECO:0000256" key="5">
    <source>
        <dbReference type="ARBA" id="ARBA00023143"/>
    </source>
</evidence>
<accession>A0A432WP83</accession>
<dbReference type="SUPFAM" id="SSF64518">
    <property type="entry name" value="Phase 1 flagellin"/>
    <property type="match status" value="1"/>
</dbReference>
<dbReference type="GO" id="GO:0009424">
    <property type="term" value="C:bacterial-type flagellum hook"/>
    <property type="evidence" value="ECO:0007669"/>
    <property type="project" value="InterPro"/>
</dbReference>
<reference evidence="8" key="1">
    <citation type="journal article" date="2018" name="Front. Microbiol.">
        <title>Genome-Based Analysis Reveals the Taxonomy and Diversity of the Family Idiomarinaceae.</title>
        <authorList>
            <person name="Liu Y."/>
            <person name="Lai Q."/>
            <person name="Shao Z."/>
        </authorList>
    </citation>
    <scope>NUCLEOTIDE SEQUENCE [LARGE SCALE GENOMIC DNA]</scope>
    <source>
        <strain evidence="8">AIS</strain>
    </source>
</reference>
<proteinExistence type="inferred from homology"/>
<dbReference type="RefSeq" id="WP_126808820.1">
    <property type="nucleotide sequence ID" value="NZ_PIPP01000006.1"/>
</dbReference>
<name>A0A432WP83_9GAMM</name>
<comment type="subcellular location">
    <subcellularLocation>
        <location evidence="1">Bacterial flagellum</location>
    </subcellularLocation>
    <subcellularLocation>
        <location evidence="2">Secreted</location>
    </subcellularLocation>
</comment>
<evidence type="ECO:0000259" key="6">
    <source>
        <dbReference type="Pfam" id="PF00669"/>
    </source>
</evidence>
<evidence type="ECO:0000313" key="7">
    <source>
        <dbReference type="EMBL" id="RUO35585.1"/>
    </source>
</evidence>
<keyword evidence="7" id="KW-0282">Flagellum</keyword>
<keyword evidence="7" id="KW-0966">Cell projection</keyword>
<dbReference type="PANTHER" id="PTHR42792:SF1">
    <property type="entry name" value="FLAGELLAR HOOK-ASSOCIATED PROTEIN 3"/>
    <property type="match status" value="1"/>
</dbReference>
<keyword evidence="8" id="KW-1185">Reference proteome</keyword>
<evidence type="ECO:0000256" key="4">
    <source>
        <dbReference type="ARBA" id="ARBA00022525"/>
    </source>
</evidence>
<dbReference type="InterPro" id="IPR001492">
    <property type="entry name" value="Flagellin"/>
</dbReference>
<sequence length="318" mass="34518">MRISTVTIFDQNVSSMNRQQAEFMKVGQQMSTGRRVVNPSDDPQAAARAVGVGQSIAVTQQYTDARVSARNSLSQQESVLNSVGDMLTRAKTLMVQASNGTLSETDRISVSSEMEGVYEALVGLANTTDGTGRYVFGGYRDGEAPFTRAADGTVQFEGSTEMRQERVDGDRLMEVGHTGNDIFLTALSNARPAVDGTPANTNLFASFENAIAALRADEGTLSDADRKDVFSNVMREFDNAQDNTLTKRASLGARLNELDTLDLVAGNRTLGYEQQLSDLVDLDYVQAASDYSLRMVGLQAAQKAFVDIKGLSLFNYLR</sequence>
<dbReference type="Pfam" id="PF00669">
    <property type="entry name" value="Flagellin_N"/>
    <property type="match status" value="1"/>
</dbReference>
<dbReference type="NCBIfam" id="TIGR02550">
    <property type="entry name" value="flagell_flgL"/>
    <property type="match status" value="1"/>
</dbReference>
<evidence type="ECO:0000256" key="2">
    <source>
        <dbReference type="ARBA" id="ARBA00004613"/>
    </source>
</evidence>